<proteinExistence type="predicted"/>
<dbReference type="EMBL" id="JAWCTQ010000002">
    <property type="protein sequence ID" value="MDT9681010.1"/>
    <property type="molecule type" value="Genomic_DNA"/>
</dbReference>
<accession>A0ABU3QE15</accession>
<name>A0ABU3QE15_9ACTN</name>
<comment type="caution">
    <text evidence="1">The sequence shown here is derived from an EMBL/GenBank/DDBJ whole genome shotgun (WGS) entry which is preliminary data.</text>
</comment>
<protein>
    <recommendedName>
        <fullName evidence="3">Transposase</fullName>
    </recommendedName>
</protein>
<sequence>MNALVVDHHHFRTPPAVEDAKEGRIQTVLSGRSLIAVLIKLWDTRANARRMQGDWGDWVMATTIYNRIAVRLTDITGEGETIHIILDDGAPHTTLED</sequence>
<evidence type="ECO:0000313" key="1">
    <source>
        <dbReference type="EMBL" id="MDT9681010.1"/>
    </source>
</evidence>
<keyword evidence="2" id="KW-1185">Reference proteome</keyword>
<organism evidence="1 2">
    <name type="scientific">Streptomyces tamarix</name>
    <dbReference type="NCBI Taxonomy" id="3078565"/>
    <lineage>
        <taxon>Bacteria</taxon>
        <taxon>Bacillati</taxon>
        <taxon>Actinomycetota</taxon>
        <taxon>Actinomycetes</taxon>
        <taxon>Kitasatosporales</taxon>
        <taxon>Streptomycetaceae</taxon>
        <taxon>Streptomyces</taxon>
    </lineage>
</organism>
<reference evidence="1 2" key="1">
    <citation type="submission" date="2023-09" db="EMBL/GenBank/DDBJ databases">
        <title>Streptomyces sp. nov.: A antagonism against Alternaria gaisen Producing Streptochlin, Isolated from Tamarix root soil.</title>
        <authorList>
            <person name="Chen Y."/>
        </authorList>
    </citation>
    <scope>NUCLEOTIDE SEQUENCE [LARGE SCALE GENOMIC DNA]</scope>
    <source>
        <strain evidence="1 2">TRM76323</strain>
    </source>
</reference>
<evidence type="ECO:0008006" key="3">
    <source>
        <dbReference type="Google" id="ProtNLM"/>
    </source>
</evidence>
<gene>
    <name evidence="1" type="ORF">RND61_02760</name>
</gene>
<evidence type="ECO:0000313" key="2">
    <source>
        <dbReference type="Proteomes" id="UP001250181"/>
    </source>
</evidence>
<dbReference type="RefSeq" id="WP_315876005.1">
    <property type="nucleotide sequence ID" value="NZ_JAWCTQ010000002.1"/>
</dbReference>
<dbReference type="Proteomes" id="UP001250181">
    <property type="component" value="Unassembled WGS sequence"/>
</dbReference>